<dbReference type="EMBL" id="BSXW01001478">
    <property type="protein sequence ID" value="GMF37069.1"/>
    <property type="molecule type" value="Genomic_DNA"/>
</dbReference>
<reference evidence="1" key="1">
    <citation type="submission" date="2023-04" db="EMBL/GenBank/DDBJ databases">
        <title>Phytophthora lilii NBRC 32176.</title>
        <authorList>
            <person name="Ichikawa N."/>
            <person name="Sato H."/>
            <person name="Tonouchi N."/>
        </authorList>
    </citation>
    <scope>NUCLEOTIDE SEQUENCE</scope>
    <source>
        <strain evidence="1">NBRC 32176</strain>
    </source>
</reference>
<accession>A0A9W6XEW3</accession>
<proteinExistence type="predicted"/>
<organism evidence="1 2">
    <name type="scientific">Phytophthora lilii</name>
    <dbReference type="NCBI Taxonomy" id="2077276"/>
    <lineage>
        <taxon>Eukaryota</taxon>
        <taxon>Sar</taxon>
        <taxon>Stramenopiles</taxon>
        <taxon>Oomycota</taxon>
        <taxon>Peronosporomycetes</taxon>
        <taxon>Peronosporales</taxon>
        <taxon>Peronosporaceae</taxon>
        <taxon>Phytophthora</taxon>
    </lineage>
</organism>
<dbReference type="OrthoDB" id="128763at2759"/>
<dbReference type="AlphaFoldDB" id="A0A9W6XEW3"/>
<sequence length="186" mass="19738">MTRDNQKHHIKHKVADFDAVSLYPSGMDEMNGYAKGKAKLFRDAIPSDADYIQAGQKMSQPPVIQTNIFNSSFFTANSDPLTLDTADRRYLQLGGGSISGSLNVGGSLTVQGQPVVAPPDYVVGITPGLAAANKALVLNGTFDISGINALSVILITGTLSTAAQGNITSLDKEVQLTTYQQSQSYL</sequence>
<keyword evidence="2" id="KW-1185">Reference proteome</keyword>
<dbReference type="Proteomes" id="UP001165083">
    <property type="component" value="Unassembled WGS sequence"/>
</dbReference>
<evidence type="ECO:0000313" key="1">
    <source>
        <dbReference type="EMBL" id="GMF37069.1"/>
    </source>
</evidence>
<evidence type="ECO:0000313" key="2">
    <source>
        <dbReference type="Proteomes" id="UP001165083"/>
    </source>
</evidence>
<name>A0A9W6XEW3_9STRA</name>
<gene>
    <name evidence="1" type="ORF">Plil01_001564100</name>
</gene>
<comment type="caution">
    <text evidence="1">The sequence shown here is derived from an EMBL/GenBank/DDBJ whole genome shotgun (WGS) entry which is preliminary data.</text>
</comment>
<protein>
    <submittedName>
        <fullName evidence="1">Unnamed protein product</fullName>
    </submittedName>
</protein>